<gene>
    <name evidence="2" type="ORF">A1332_09205</name>
</gene>
<name>A0A177MNA6_METMH</name>
<dbReference type="Proteomes" id="UP000078090">
    <property type="component" value="Unassembled WGS sequence"/>
</dbReference>
<dbReference type="RefSeq" id="WP_064007616.1">
    <property type="nucleotide sequence ID" value="NZ_LUUG01000051.1"/>
</dbReference>
<dbReference type="OrthoDB" id="5574101at2"/>
<dbReference type="AlphaFoldDB" id="A0A177MNA6"/>
<protein>
    <submittedName>
        <fullName evidence="2">Uncharacterized protein</fullName>
    </submittedName>
</protein>
<dbReference type="EMBL" id="LUUG01000051">
    <property type="protein sequence ID" value="OAI07296.1"/>
    <property type="molecule type" value="Genomic_DNA"/>
</dbReference>
<organism evidence="2 3">
    <name type="scientific">Methylomonas methanica</name>
    <dbReference type="NCBI Taxonomy" id="421"/>
    <lineage>
        <taxon>Bacteria</taxon>
        <taxon>Pseudomonadati</taxon>
        <taxon>Pseudomonadota</taxon>
        <taxon>Gammaproteobacteria</taxon>
        <taxon>Methylococcales</taxon>
        <taxon>Methylococcaceae</taxon>
        <taxon>Methylomonas</taxon>
    </lineage>
</organism>
<sequence>MMTSDDSARRRGARRQQERRTNPFAFNSAEWVAFVQQQYVLWPKQDRRVLDRRRAERREIDRRAGLRDAEREIPFQRTRWFSAEHILNDEEKLMIQALFAEEE</sequence>
<reference evidence="2 3" key="1">
    <citation type="submission" date="2016-03" db="EMBL/GenBank/DDBJ databases">
        <authorList>
            <person name="Ploux O."/>
        </authorList>
    </citation>
    <scope>NUCLEOTIDE SEQUENCE [LARGE SCALE GENOMIC DNA]</scope>
    <source>
        <strain evidence="2 3">R-45363</strain>
    </source>
</reference>
<evidence type="ECO:0000256" key="1">
    <source>
        <dbReference type="SAM" id="MobiDB-lite"/>
    </source>
</evidence>
<evidence type="ECO:0000313" key="3">
    <source>
        <dbReference type="Proteomes" id="UP000078090"/>
    </source>
</evidence>
<comment type="caution">
    <text evidence="2">The sequence shown here is derived from an EMBL/GenBank/DDBJ whole genome shotgun (WGS) entry which is preliminary data.</text>
</comment>
<accession>A0A177MNA6</accession>
<proteinExistence type="predicted"/>
<evidence type="ECO:0000313" key="2">
    <source>
        <dbReference type="EMBL" id="OAI07296.1"/>
    </source>
</evidence>
<feature type="region of interest" description="Disordered" evidence="1">
    <location>
        <begin position="1"/>
        <end position="21"/>
    </location>
</feature>